<comment type="caution">
    <text evidence="6">The sequence shown here is derived from an EMBL/GenBank/DDBJ whole genome shotgun (WGS) entry which is preliminary data.</text>
</comment>
<evidence type="ECO:0000256" key="2">
    <source>
        <dbReference type="ARBA" id="ARBA00022679"/>
    </source>
</evidence>
<dbReference type="InterPro" id="IPR000577">
    <property type="entry name" value="Carb_kinase_FGGY"/>
</dbReference>
<keyword evidence="2" id="KW-0808">Transferase</keyword>
<evidence type="ECO:0000256" key="1">
    <source>
        <dbReference type="ARBA" id="ARBA00009156"/>
    </source>
</evidence>
<feature type="domain" description="Carbohydrate kinase FGGY C-terminal" evidence="5">
    <location>
        <begin position="246"/>
        <end position="423"/>
    </location>
</feature>
<dbReference type="EMBL" id="BAAAZG010000012">
    <property type="protein sequence ID" value="GAA4066983.1"/>
    <property type="molecule type" value="Genomic_DNA"/>
</dbReference>
<dbReference type="InterPro" id="IPR018484">
    <property type="entry name" value="FGGY_N"/>
</dbReference>
<dbReference type="PIRSF" id="PIRSF000538">
    <property type="entry name" value="GlpK"/>
    <property type="match status" value="1"/>
</dbReference>
<dbReference type="InterPro" id="IPR043129">
    <property type="entry name" value="ATPase_NBD"/>
</dbReference>
<organism evidence="6 7">
    <name type="scientific">Actinomadura miaoliensis</name>
    <dbReference type="NCBI Taxonomy" id="430685"/>
    <lineage>
        <taxon>Bacteria</taxon>
        <taxon>Bacillati</taxon>
        <taxon>Actinomycetota</taxon>
        <taxon>Actinomycetes</taxon>
        <taxon>Streptosporangiales</taxon>
        <taxon>Thermomonosporaceae</taxon>
        <taxon>Actinomadura</taxon>
    </lineage>
</organism>
<dbReference type="Gene3D" id="3.30.420.40">
    <property type="match status" value="2"/>
</dbReference>
<gene>
    <name evidence="6" type="ORF">GCM10022214_21890</name>
</gene>
<dbReference type="Pfam" id="PF02782">
    <property type="entry name" value="FGGY_C"/>
    <property type="match status" value="1"/>
</dbReference>
<evidence type="ECO:0000256" key="3">
    <source>
        <dbReference type="ARBA" id="ARBA00022777"/>
    </source>
</evidence>
<proteinExistence type="inferred from homology"/>
<name>A0ABP7VGW1_9ACTN</name>
<feature type="domain" description="Carbohydrate kinase FGGY N-terminal" evidence="4">
    <location>
        <begin position="1"/>
        <end position="228"/>
    </location>
</feature>
<dbReference type="Proteomes" id="UP001500683">
    <property type="component" value="Unassembled WGS sequence"/>
</dbReference>
<reference evidence="7" key="1">
    <citation type="journal article" date="2019" name="Int. J. Syst. Evol. Microbiol.">
        <title>The Global Catalogue of Microorganisms (GCM) 10K type strain sequencing project: providing services to taxonomists for standard genome sequencing and annotation.</title>
        <authorList>
            <consortium name="The Broad Institute Genomics Platform"/>
            <consortium name="The Broad Institute Genome Sequencing Center for Infectious Disease"/>
            <person name="Wu L."/>
            <person name="Ma J."/>
        </authorList>
    </citation>
    <scope>NUCLEOTIDE SEQUENCE [LARGE SCALE GENOMIC DNA]</scope>
    <source>
        <strain evidence="7">JCM 16702</strain>
    </source>
</reference>
<dbReference type="InterPro" id="IPR050406">
    <property type="entry name" value="FGGY_Carb_Kinase"/>
</dbReference>
<evidence type="ECO:0000259" key="4">
    <source>
        <dbReference type="Pfam" id="PF00370"/>
    </source>
</evidence>
<dbReference type="SUPFAM" id="SSF53067">
    <property type="entry name" value="Actin-like ATPase domain"/>
    <property type="match status" value="2"/>
</dbReference>
<evidence type="ECO:0000313" key="7">
    <source>
        <dbReference type="Proteomes" id="UP001500683"/>
    </source>
</evidence>
<dbReference type="Pfam" id="PF00370">
    <property type="entry name" value="FGGY_N"/>
    <property type="match status" value="1"/>
</dbReference>
<evidence type="ECO:0000313" key="6">
    <source>
        <dbReference type="EMBL" id="GAA4066983.1"/>
    </source>
</evidence>
<dbReference type="RefSeq" id="WP_344944661.1">
    <property type="nucleotide sequence ID" value="NZ_BAAAZG010000012.1"/>
</dbReference>
<dbReference type="PANTHER" id="PTHR43095:SF3">
    <property type="entry name" value="L-XYLULOSE_3-KETO-L-GULONATE KINASE"/>
    <property type="match status" value="1"/>
</dbReference>
<dbReference type="PANTHER" id="PTHR43095">
    <property type="entry name" value="SUGAR KINASE"/>
    <property type="match status" value="1"/>
</dbReference>
<keyword evidence="7" id="KW-1185">Reference proteome</keyword>
<keyword evidence="3 6" id="KW-0418">Kinase</keyword>
<evidence type="ECO:0000259" key="5">
    <source>
        <dbReference type="Pfam" id="PF02782"/>
    </source>
</evidence>
<comment type="similarity">
    <text evidence="1">Belongs to the FGGY kinase family.</text>
</comment>
<accession>A0ABP7VGW1</accession>
<dbReference type="InterPro" id="IPR018485">
    <property type="entry name" value="FGGY_C"/>
</dbReference>
<protein>
    <submittedName>
        <fullName evidence="6">FGGY-family carbohydrate kinase</fullName>
    </submittedName>
</protein>
<sequence length="472" mass="49609">MYVGIDVGTSLVKAAAFDERGRVLGVESRRTRLAVRDGRVEQDIDEVCRAVDEVVAALRVTPRLAGLTGQGDGVWLVDGDARPVHPAVSWMDGRAAGVLAGWMADGVAERVFRRTGSGMFPGSAGPVLAWFDRHRPEVLDAAATAGYCKDVVFQRWTGVRATDVSDASVPFLDPRTRAYDTGVIEACGLTHRADLLAPVHDPMPLGEIRAETAGLPAGTPVAGGPFDLPACARGAGITEPGDGLLTVGTTLACQVVTDDLDLGREPAGLTLATERPGRWLCAMPAMVGTAALDWVLASTGLSHEQVEDMLAESPPGANGVRILPYFAPSGERAPFVEPGARAEISGVSLETSKADLVRATCEGIAYAARHCLDAAGLSGRLAVCGGGTRSEQWLRLFADVIGRPVRVAAPEAGARGAVLAAAARLGVDLDVEEWTEPVAGCDPDPERAGFYAAGYADYLDRVAHARDRWRNS</sequence>
<dbReference type="GO" id="GO:0016301">
    <property type="term" value="F:kinase activity"/>
    <property type="evidence" value="ECO:0007669"/>
    <property type="project" value="UniProtKB-KW"/>
</dbReference>